<evidence type="ECO:0008006" key="3">
    <source>
        <dbReference type="Google" id="ProtNLM"/>
    </source>
</evidence>
<sequence length="299" mass="32044">MSQPGKILLQTTIPTVIDDWHIGRFSLLRDYLAGLRDMTGAPLFEVTARDRDPPGAPDSVMSQLDTSSFDEMWLFAVDTGDGLTEADCAAISRFRQRGGGLLVTRDHMDLGCSVCTLGGVGAAHFFHSKNPEPDPARRRIDDTATRGILWPNYHSGANGDFQHIEVSAPLHPVLTDPDSPHGAVNCLPAHPHEGAVGKPADDPSARVIATGRSTVSGAVFNLAVAFEPSADGGPAIAQSTFHHFADYNWNPQLGAPSFVTEPPGDALAHSPEAQRSIERYVRNVALWLAGWPVDTAVAE</sequence>
<protein>
    <recommendedName>
        <fullName evidence="3">ThuA-like domain-containing protein</fullName>
    </recommendedName>
</protein>
<dbReference type="EMBL" id="JBHSMK010000005">
    <property type="protein sequence ID" value="MFC5437180.1"/>
    <property type="molecule type" value="Genomic_DNA"/>
</dbReference>
<proteinExistence type="predicted"/>
<name>A0ABW0JP53_9GAMM</name>
<dbReference type="Proteomes" id="UP001596013">
    <property type="component" value="Unassembled WGS sequence"/>
</dbReference>
<reference evidence="2" key="1">
    <citation type="journal article" date="2019" name="Int. J. Syst. Evol. Microbiol.">
        <title>The Global Catalogue of Microorganisms (GCM) 10K type strain sequencing project: providing services to taxonomists for standard genome sequencing and annotation.</title>
        <authorList>
            <consortium name="The Broad Institute Genomics Platform"/>
            <consortium name="The Broad Institute Genome Sequencing Center for Infectious Disease"/>
            <person name="Wu L."/>
            <person name="Ma J."/>
        </authorList>
    </citation>
    <scope>NUCLEOTIDE SEQUENCE [LARGE SCALE GENOMIC DNA]</scope>
    <source>
        <strain evidence="2">JCM 17130</strain>
    </source>
</reference>
<comment type="caution">
    <text evidence="1">The sequence shown here is derived from an EMBL/GenBank/DDBJ whole genome shotgun (WGS) entry which is preliminary data.</text>
</comment>
<organism evidence="1 2">
    <name type="scientific">Rhodanobacter umsongensis</name>
    <dbReference type="NCBI Taxonomy" id="633153"/>
    <lineage>
        <taxon>Bacteria</taxon>
        <taxon>Pseudomonadati</taxon>
        <taxon>Pseudomonadota</taxon>
        <taxon>Gammaproteobacteria</taxon>
        <taxon>Lysobacterales</taxon>
        <taxon>Rhodanobacteraceae</taxon>
        <taxon>Rhodanobacter</taxon>
    </lineage>
</organism>
<accession>A0ABW0JP53</accession>
<dbReference type="RefSeq" id="WP_377305319.1">
    <property type="nucleotide sequence ID" value="NZ_JBHSMK010000005.1"/>
</dbReference>
<evidence type="ECO:0000313" key="1">
    <source>
        <dbReference type="EMBL" id="MFC5437180.1"/>
    </source>
</evidence>
<evidence type="ECO:0000313" key="2">
    <source>
        <dbReference type="Proteomes" id="UP001596013"/>
    </source>
</evidence>
<gene>
    <name evidence="1" type="ORF">ACFPME_11470</name>
</gene>
<keyword evidence="2" id="KW-1185">Reference proteome</keyword>